<sequence>MLFRKKHQLEAIQLIKDEEDDKKTSNQGSVYIGKSETLEKLQKLAGKSENVLLKIRSIFPFGLIPDTVTVDENKVNIIKKYWLGAENVHSILIEDITSVTVNTGPFMASLDIIDSTNIRYPITYRIRNLNIRNALIARSLIQGLIAAKREGVDLSFCENKDVLECLEILGQVKGEANKN</sequence>
<accession>A0A0G0NFM6</accession>
<dbReference type="Proteomes" id="UP000034081">
    <property type="component" value="Unassembled WGS sequence"/>
</dbReference>
<protein>
    <submittedName>
        <fullName evidence="1">Uncharacterized protein</fullName>
    </submittedName>
</protein>
<dbReference type="EMBL" id="LBVL01000015">
    <property type="protein sequence ID" value="KKQ84679.1"/>
    <property type="molecule type" value="Genomic_DNA"/>
</dbReference>
<reference evidence="1 2" key="1">
    <citation type="journal article" date="2015" name="Nature">
        <title>rRNA introns, odd ribosomes, and small enigmatic genomes across a large radiation of phyla.</title>
        <authorList>
            <person name="Brown C.T."/>
            <person name="Hug L.A."/>
            <person name="Thomas B.C."/>
            <person name="Sharon I."/>
            <person name="Castelle C.J."/>
            <person name="Singh A."/>
            <person name="Wilkins M.J."/>
            <person name="Williams K.H."/>
            <person name="Banfield J.F."/>
        </authorList>
    </citation>
    <scope>NUCLEOTIDE SEQUENCE [LARGE SCALE GENOMIC DNA]</scope>
</reference>
<gene>
    <name evidence="1" type="ORF">UT08_C0015G0015</name>
</gene>
<proteinExistence type="predicted"/>
<dbReference type="AlphaFoldDB" id="A0A0G0NFM6"/>
<evidence type="ECO:0000313" key="2">
    <source>
        <dbReference type="Proteomes" id="UP000034081"/>
    </source>
</evidence>
<organism evidence="1 2">
    <name type="scientific">Candidatus Woesebacteria bacterium GW2011_GWB1_38_8</name>
    <dbReference type="NCBI Taxonomy" id="1618570"/>
    <lineage>
        <taxon>Bacteria</taxon>
        <taxon>Candidatus Woeseibacteriota</taxon>
    </lineage>
</organism>
<dbReference type="PATRIC" id="fig|1618570.3.peg.1171"/>
<name>A0A0G0NFM6_9BACT</name>
<evidence type="ECO:0000313" key="1">
    <source>
        <dbReference type="EMBL" id="KKQ84679.1"/>
    </source>
</evidence>
<comment type="caution">
    <text evidence="1">The sequence shown here is derived from an EMBL/GenBank/DDBJ whole genome shotgun (WGS) entry which is preliminary data.</text>
</comment>